<proteinExistence type="predicted"/>
<evidence type="ECO:0000313" key="2">
    <source>
        <dbReference type="Proteomes" id="UP000663874"/>
    </source>
</evidence>
<name>A0A820HR29_9BILA</name>
<protein>
    <submittedName>
        <fullName evidence="1">Uncharacterized protein</fullName>
    </submittedName>
</protein>
<dbReference type="AlphaFoldDB" id="A0A820HR29"/>
<accession>A0A820HR29</accession>
<evidence type="ECO:0000313" key="1">
    <source>
        <dbReference type="EMBL" id="CAF4298928.1"/>
    </source>
</evidence>
<feature type="non-terminal residue" evidence="1">
    <location>
        <position position="128"/>
    </location>
</feature>
<reference evidence="1" key="1">
    <citation type="submission" date="2021-02" db="EMBL/GenBank/DDBJ databases">
        <authorList>
            <person name="Nowell W R."/>
        </authorList>
    </citation>
    <scope>NUCLEOTIDE SEQUENCE</scope>
</reference>
<dbReference type="EMBL" id="CAJOBE010033032">
    <property type="protein sequence ID" value="CAF4298928.1"/>
    <property type="molecule type" value="Genomic_DNA"/>
</dbReference>
<comment type="caution">
    <text evidence="1">The sequence shown here is derived from an EMBL/GenBank/DDBJ whole genome shotgun (WGS) entry which is preliminary data.</text>
</comment>
<feature type="non-terminal residue" evidence="1">
    <location>
        <position position="1"/>
    </location>
</feature>
<organism evidence="1 2">
    <name type="scientific">Rotaria sordida</name>
    <dbReference type="NCBI Taxonomy" id="392033"/>
    <lineage>
        <taxon>Eukaryota</taxon>
        <taxon>Metazoa</taxon>
        <taxon>Spiralia</taxon>
        <taxon>Gnathifera</taxon>
        <taxon>Rotifera</taxon>
        <taxon>Eurotatoria</taxon>
        <taxon>Bdelloidea</taxon>
        <taxon>Philodinida</taxon>
        <taxon>Philodinidae</taxon>
        <taxon>Rotaria</taxon>
    </lineage>
</organism>
<dbReference type="Proteomes" id="UP000663874">
    <property type="component" value="Unassembled WGS sequence"/>
</dbReference>
<sequence>DLPKCIPYETVWSTMASQMIIYAQAIMNFCQNFTNMSNKYEIISSSINSVIMITLLPDKTLMKSSYEIIQSTWNYWQAESTLSMELNAYVPQLTQAEHLFRSYESKLRNLQLDEKEFSLLLLMIITRN</sequence>
<gene>
    <name evidence="1" type="ORF">FNK824_LOCUS40561</name>
</gene>